<proteinExistence type="predicted"/>
<dbReference type="AlphaFoldDB" id="A0AAP0P6S4"/>
<protein>
    <submittedName>
        <fullName evidence="2">Uncharacterized protein</fullName>
    </submittedName>
</protein>
<reference evidence="2 3" key="1">
    <citation type="submission" date="2024-01" db="EMBL/GenBank/DDBJ databases">
        <title>Genome assemblies of Stephania.</title>
        <authorList>
            <person name="Yang L."/>
        </authorList>
    </citation>
    <scope>NUCLEOTIDE SEQUENCE [LARGE SCALE GENOMIC DNA]</scope>
    <source>
        <strain evidence="2">JXDWG</strain>
        <tissue evidence="2">Leaf</tissue>
    </source>
</reference>
<evidence type="ECO:0000313" key="3">
    <source>
        <dbReference type="Proteomes" id="UP001419268"/>
    </source>
</evidence>
<feature type="compositionally biased region" description="Low complexity" evidence="1">
    <location>
        <begin position="45"/>
        <end position="54"/>
    </location>
</feature>
<name>A0AAP0P6S4_9MAGN</name>
<sequence>MTDQREASSDRREAMSDRREGYSSRRRWRSRRWDKTANVGEKRAAAGGEAIRGAQRGRRRRHVGQPQEVTSRFQRPAGYGPRRADGRSSRRGREMEAEERRREEKRRRHVGQPPESPQRSNDRRDTGHGGVTTRGLMEIAAET</sequence>
<feature type="compositionally biased region" description="Basic and acidic residues" evidence="1">
    <location>
        <begin position="31"/>
        <end position="44"/>
    </location>
</feature>
<accession>A0AAP0P6S4</accession>
<dbReference type="Proteomes" id="UP001419268">
    <property type="component" value="Unassembled WGS sequence"/>
</dbReference>
<feature type="compositionally biased region" description="Basic and acidic residues" evidence="1">
    <location>
        <begin position="1"/>
        <end position="23"/>
    </location>
</feature>
<keyword evidence="3" id="KW-1185">Reference proteome</keyword>
<feature type="region of interest" description="Disordered" evidence="1">
    <location>
        <begin position="1"/>
        <end position="143"/>
    </location>
</feature>
<evidence type="ECO:0000256" key="1">
    <source>
        <dbReference type="SAM" id="MobiDB-lite"/>
    </source>
</evidence>
<gene>
    <name evidence="2" type="ORF">Scep_012765</name>
</gene>
<feature type="compositionally biased region" description="Basic and acidic residues" evidence="1">
    <location>
        <begin position="82"/>
        <end position="102"/>
    </location>
</feature>
<dbReference type="EMBL" id="JBBNAG010000005">
    <property type="protein sequence ID" value="KAK9133237.1"/>
    <property type="molecule type" value="Genomic_DNA"/>
</dbReference>
<organism evidence="2 3">
    <name type="scientific">Stephania cephalantha</name>
    <dbReference type="NCBI Taxonomy" id="152367"/>
    <lineage>
        <taxon>Eukaryota</taxon>
        <taxon>Viridiplantae</taxon>
        <taxon>Streptophyta</taxon>
        <taxon>Embryophyta</taxon>
        <taxon>Tracheophyta</taxon>
        <taxon>Spermatophyta</taxon>
        <taxon>Magnoliopsida</taxon>
        <taxon>Ranunculales</taxon>
        <taxon>Menispermaceae</taxon>
        <taxon>Menispermoideae</taxon>
        <taxon>Cissampelideae</taxon>
        <taxon>Stephania</taxon>
    </lineage>
</organism>
<comment type="caution">
    <text evidence="2">The sequence shown here is derived from an EMBL/GenBank/DDBJ whole genome shotgun (WGS) entry which is preliminary data.</text>
</comment>
<evidence type="ECO:0000313" key="2">
    <source>
        <dbReference type="EMBL" id="KAK9133237.1"/>
    </source>
</evidence>